<gene>
    <name evidence="2" type="ORF">DQL93_02605</name>
</gene>
<protein>
    <submittedName>
        <fullName evidence="2">Uncharacterized protein</fullName>
    </submittedName>
</protein>
<sequence>MESDTIATFDLSASTTMPIWDVLNQMDDGLFRSDKNNNPVPALAKKTVKSIAASATPSTSRPPNGPTAMT</sequence>
<feature type="compositionally biased region" description="Polar residues" evidence="1">
    <location>
        <begin position="53"/>
        <end position="70"/>
    </location>
</feature>
<dbReference type="Gene3D" id="3.40.190.10">
    <property type="entry name" value="Periplasmic binding protein-like II"/>
    <property type="match status" value="1"/>
</dbReference>
<evidence type="ECO:0000256" key="1">
    <source>
        <dbReference type="SAM" id="MobiDB-lite"/>
    </source>
</evidence>
<feature type="region of interest" description="Disordered" evidence="1">
    <location>
        <begin position="48"/>
        <end position="70"/>
    </location>
</feature>
<reference evidence="2" key="1">
    <citation type="submission" date="2018-07" db="EMBL/GenBank/DDBJ databases">
        <authorList>
            <person name="Somerville V."/>
        </authorList>
    </citation>
    <scope>NUCLEOTIDE SEQUENCE</scope>
    <source>
        <strain evidence="2">NWC_2_2</strain>
    </source>
</reference>
<evidence type="ECO:0000313" key="2">
    <source>
        <dbReference type="EMBL" id="AZA15599.1"/>
    </source>
</evidence>
<dbReference type="Gene3D" id="3.90.76.10">
    <property type="entry name" value="Dipeptide-binding Protein, Domain 1"/>
    <property type="match status" value="1"/>
</dbReference>
<accession>A0A3G6JCB9</accession>
<dbReference type="EMBL" id="CP031023">
    <property type="protein sequence ID" value="AZA15599.1"/>
    <property type="molecule type" value="Genomic_DNA"/>
</dbReference>
<dbReference type="AlphaFoldDB" id="A0A3G6JCB9"/>
<organism evidence="2">
    <name type="scientific">Lactobacillus delbrueckii subsp. lactis</name>
    <dbReference type="NCBI Taxonomy" id="29397"/>
    <lineage>
        <taxon>Bacteria</taxon>
        <taxon>Bacillati</taxon>
        <taxon>Bacillota</taxon>
        <taxon>Bacilli</taxon>
        <taxon>Lactobacillales</taxon>
        <taxon>Lactobacillaceae</taxon>
        <taxon>Lactobacillus</taxon>
    </lineage>
</organism>
<proteinExistence type="predicted"/>
<name>A0A3G6JCB9_LACDL</name>